<evidence type="ECO:0000313" key="1">
    <source>
        <dbReference type="EMBL" id="SVE01131.1"/>
    </source>
</evidence>
<reference evidence="1" key="1">
    <citation type="submission" date="2018-05" db="EMBL/GenBank/DDBJ databases">
        <authorList>
            <person name="Lanie J.A."/>
            <person name="Ng W.-L."/>
            <person name="Kazmierczak K.M."/>
            <person name="Andrzejewski T.M."/>
            <person name="Davidsen T.M."/>
            <person name="Wayne K.J."/>
            <person name="Tettelin H."/>
            <person name="Glass J.I."/>
            <person name="Rusch D."/>
            <person name="Podicherti R."/>
            <person name="Tsui H.-C.T."/>
            <person name="Winkler M.E."/>
        </authorList>
    </citation>
    <scope>NUCLEOTIDE SEQUENCE</scope>
</reference>
<protein>
    <submittedName>
        <fullName evidence="1">Uncharacterized protein</fullName>
    </submittedName>
</protein>
<name>A0A383A0C4_9ZZZZ</name>
<sequence>VKLQTLLPFLLAVATLSVSCGGDFSPEGTYKGKIVMEDGRNSVTLELRPDNTAQVRGLFLKTVQGTWVKEATGLGFSKDGVVATFDDERSNQKYRVVLMLQQAEEGLTLADIRVRLLLEGKYSMLQSYQLKEAKPLLRRVN</sequence>
<proteinExistence type="predicted"/>
<dbReference type="AlphaFoldDB" id="A0A383A0C4"/>
<accession>A0A383A0C4</accession>
<gene>
    <name evidence="1" type="ORF">METZ01_LOCUS453985</name>
</gene>
<feature type="non-terminal residue" evidence="1">
    <location>
        <position position="1"/>
    </location>
</feature>
<organism evidence="1">
    <name type="scientific">marine metagenome</name>
    <dbReference type="NCBI Taxonomy" id="408172"/>
    <lineage>
        <taxon>unclassified sequences</taxon>
        <taxon>metagenomes</taxon>
        <taxon>ecological metagenomes</taxon>
    </lineage>
</organism>
<dbReference type="EMBL" id="UINC01188088">
    <property type="protein sequence ID" value="SVE01131.1"/>
    <property type="molecule type" value="Genomic_DNA"/>
</dbReference>